<dbReference type="InterPro" id="IPR000182">
    <property type="entry name" value="GNAT_dom"/>
</dbReference>
<protein>
    <submittedName>
        <fullName evidence="3">N-acetyltransferase</fullName>
    </submittedName>
</protein>
<gene>
    <name evidence="3" type="ORF">EOI86_23315</name>
</gene>
<sequence length="192" mass="20949">MSGNGSVTIRHATSADKDAVGDLAHRLLSDVDAPRFDPQGYASVAADLLDSDSGFIAYLAVTGGRDDGEFTEKVVGLITLAETCALFSGGHFGELQEFFIDPDYRSGGLGQRMLRFAVEEGKRRNWQRLQVNAPAPEKSQRSYDFYKKAGFEDIGPLMRYFLDKDGLDKDGLDKDGLDKDGLDKDGLDKDGA</sequence>
<evidence type="ECO:0000313" key="4">
    <source>
        <dbReference type="Proteomes" id="UP000287447"/>
    </source>
</evidence>
<dbReference type="SUPFAM" id="SSF55729">
    <property type="entry name" value="Acyl-CoA N-acyltransferases (Nat)"/>
    <property type="match status" value="1"/>
</dbReference>
<proteinExistence type="predicted"/>
<dbReference type="OrthoDB" id="9805924at2"/>
<keyword evidence="3" id="KW-0808">Transferase</keyword>
<evidence type="ECO:0000259" key="2">
    <source>
        <dbReference type="PROSITE" id="PS51186"/>
    </source>
</evidence>
<organism evidence="3 4">
    <name type="scientific">Hwanghaeella grinnelliae</name>
    <dbReference type="NCBI Taxonomy" id="2500179"/>
    <lineage>
        <taxon>Bacteria</taxon>
        <taxon>Pseudomonadati</taxon>
        <taxon>Pseudomonadota</taxon>
        <taxon>Alphaproteobacteria</taxon>
        <taxon>Rhodospirillales</taxon>
        <taxon>Rhodospirillaceae</taxon>
        <taxon>Hwanghaeella</taxon>
    </lineage>
</organism>
<dbReference type="GO" id="GO:0016747">
    <property type="term" value="F:acyltransferase activity, transferring groups other than amino-acyl groups"/>
    <property type="evidence" value="ECO:0007669"/>
    <property type="project" value="InterPro"/>
</dbReference>
<dbReference type="InterPro" id="IPR050276">
    <property type="entry name" value="MshD_Acetyltransferase"/>
</dbReference>
<dbReference type="Pfam" id="PF00583">
    <property type="entry name" value="Acetyltransf_1"/>
    <property type="match status" value="1"/>
</dbReference>
<dbReference type="PANTHER" id="PTHR43617">
    <property type="entry name" value="L-AMINO ACID N-ACETYLTRANSFERASE"/>
    <property type="match status" value="1"/>
</dbReference>
<accession>A0A437QI87</accession>
<comment type="caution">
    <text evidence="3">The sequence shown here is derived from an EMBL/GenBank/DDBJ whole genome shotgun (WGS) entry which is preliminary data.</text>
</comment>
<dbReference type="RefSeq" id="WP_127768080.1">
    <property type="nucleotide sequence ID" value="NZ_SADE01000004.1"/>
</dbReference>
<name>A0A437QI87_9PROT</name>
<dbReference type="Gene3D" id="3.40.630.30">
    <property type="match status" value="1"/>
</dbReference>
<dbReference type="EMBL" id="SADE01000004">
    <property type="protein sequence ID" value="RVU34050.1"/>
    <property type="molecule type" value="Genomic_DNA"/>
</dbReference>
<dbReference type="CDD" id="cd04301">
    <property type="entry name" value="NAT_SF"/>
    <property type="match status" value="1"/>
</dbReference>
<feature type="domain" description="N-acetyltransferase" evidence="2">
    <location>
        <begin position="7"/>
        <end position="173"/>
    </location>
</feature>
<dbReference type="AlphaFoldDB" id="A0A437QI87"/>
<keyword evidence="4" id="KW-1185">Reference proteome</keyword>
<reference evidence="4" key="1">
    <citation type="submission" date="2019-01" db="EMBL/GenBank/DDBJ databases">
        <title>Gri0909 isolated from a small marine red alga.</title>
        <authorList>
            <person name="Kim J."/>
            <person name="Jeong S.E."/>
            <person name="Jeon C.O."/>
        </authorList>
    </citation>
    <scope>NUCLEOTIDE SEQUENCE [LARGE SCALE GENOMIC DNA]</scope>
    <source>
        <strain evidence="4">Gri0909</strain>
    </source>
</reference>
<evidence type="ECO:0000256" key="1">
    <source>
        <dbReference type="SAM" id="MobiDB-lite"/>
    </source>
</evidence>
<dbReference type="PROSITE" id="PS51186">
    <property type="entry name" value="GNAT"/>
    <property type="match status" value="1"/>
</dbReference>
<evidence type="ECO:0000313" key="3">
    <source>
        <dbReference type="EMBL" id="RVU34050.1"/>
    </source>
</evidence>
<feature type="region of interest" description="Disordered" evidence="1">
    <location>
        <begin position="169"/>
        <end position="192"/>
    </location>
</feature>
<dbReference type="Proteomes" id="UP000287447">
    <property type="component" value="Unassembled WGS sequence"/>
</dbReference>
<dbReference type="InterPro" id="IPR016181">
    <property type="entry name" value="Acyl_CoA_acyltransferase"/>
</dbReference>